<dbReference type="RefSeq" id="WP_061894385.1">
    <property type="nucleotide sequence ID" value="NZ_CAXYEW010000001.1"/>
</dbReference>
<dbReference type="InterPro" id="IPR009061">
    <property type="entry name" value="DNA-bd_dom_put_sf"/>
</dbReference>
<dbReference type="SMART" id="SM00422">
    <property type="entry name" value="HTH_MERR"/>
    <property type="match status" value="1"/>
</dbReference>
<dbReference type="GO" id="GO:0003700">
    <property type="term" value="F:DNA-binding transcription factor activity"/>
    <property type="evidence" value="ECO:0007669"/>
    <property type="project" value="InterPro"/>
</dbReference>
<dbReference type="PANTHER" id="PTHR30204">
    <property type="entry name" value="REDOX-CYCLING DRUG-SENSING TRANSCRIPTIONAL ACTIVATOR SOXR"/>
    <property type="match status" value="1"/>
</dbReference>
<dbReference type="Proteomes" id="UP000075346">
    <property type="component" value="Unassembled WGS sequence"/>
</dbReference>
<dbReference type="SUPFAM" id="SSF46955">
    <property type="entry name" value="Putative DNA-binding domain"/>
    <property type="match status" value="1"/>
</dbReference>
<keyword evidence="1" id="KW-0805">Transcription regulation</keyword>
<keyword evidence="2" id="KW-0238">DNA-binding</keyword>
<organism evidence="6 7">
    <name type="scientific">Vibrio cidicii</name>
    <dbReference type="NCBI Taxonomy" id="1763883"/>
    <lineage>
        <taxon>Bacteria</taxon>
        <taxon>Pseudomonadati</taxon>
        <taxon>Pseudomonadota</taxon>
        <taxon>Gammaproteobacteria</taxon>
        <taxon>Vibrionales</taxon>
        <taxon>Vibrionaceae</taxon>
        <taxon>Vibrio</taxon>
    </lineage>
</organism>
<dbReference type="EMBL" id="LOBP01000163">
    <property type="protein sequence ID" value="KYN84216.1"/>
    <property type="molecule type" value="Genomic_DNA"/>
</dbReference>
<evidence type="ECO:0000313" key="7">
    <source>
        <dbReference type="Proteomes" id="UP000075346"/>
    </source>
</evidence>
<reference evidence="7" key="1">
    <citation type="submission" date="2015-12" db="EMBL/GenBank/DDBJ databases">
        <authorList>
            <person name="Shamseldin A."/>
            <person name="Moawad H."/>
            <person name="Abd El-Rahim W.M."/>
            <person name="Sadowsky M.J."/>
        </authorList>
    </citation>
    <scope>NUCLEOTIDE SEQUENCE [LARGE SCALE GENOMIC DNA]</scope>
    <source>
        <strain evidence="7">2538-88</strain>
    </source>
</reference>
<evidence type="ECO:0000313" key="8">
    <source>
        <dbReference type="Proteomes" id="UP000075609"/>
    </source>
</evidence>
<protein>
    <submittedName>
        <fullName evidence="6">Helix-turn-helix-type transcriptional regulator</fullName>
    </submittedName>
</protein>
<gene>
    <name evidence="5" type="ORF">ATY35_18340</name>
    <name evidence="6" type="ORF">ATY37_14215</name>
</gene>
<dbReference type="PROSITE" id="PS50937">
    <property type="entry name" value="HTH_MERR_2"/>
    <property type="match status" value="1"/>
</dbReference>
<dbReference type="CDD" id="cd01104">
    <property type="entry name" value="HTH_MlrA-CarA"/>
    <property type="match status" value="1"/>
</dbReference>
<dbReference type="AlphaFoldDB" id="A0A151KY76"/>
<evidence type="ECO:0000256" key="2">
    <source>
        <dbReference type="ARBA" id="ARBA00023125"/>
    </source>
</evidence>
<evidence type="ECO:0000256" key="1">
    <source>
        <dbReference type="ARBA" id="ARBA00023015"/>
    </source>
</evidence>
<reference evidence="6 8" key="2">
    <citation type="submission" date="2015-12" db="EMBL/GenBank/DDBJ databases">
        <authorList>
            <person name="Tarr C.L."/>
            <person name="Gladney L.M."/>
        </authorList>
    </citation>
    <scope>NUCLEOTIDE SEQUENCE</scope>
    <source>
        <strain evidence="5 8">1048-83</strain>
        <strain evidence="6">2538-88</strain>
    </source>
</reference>
<dbReference type="GO" id="GO:0003677">
    <property type="term" value="F:DNA binding"/>
    <property type="evidence" value="ECO:0007669"/>
    <property type="project" value="UniProtKB-KW"/>
</dbReference>
<dbReference type="InterPro" id="IPR000551">
    <property type="entry name" value="MerR-type_HTH_dom"/>
</dbReference>
<dbReference type="GeneID" id="95681003"/>
<accession>A0A151KY76</accession>
<sequence length="269" mass="30142">MVYKQTEEKLYAIREVAEMTGVKPVTLRAWQRRYNLVQPQRTEKGHRLYNEENLAMIREIQGWLAKGVAIGKVQALLGQAADISGLESQALDEVEAMLSALADLSAGKVESLLNTVLREYPFNVVCQQFLSPILQSVELVKSANRSLQKGLLRSILVRRLAAVLDAENKAASKGKCLIVSYESSDSLAGWIEAARLSDQGWHITLIDHVDDVSGLLQADVLAKYQRVHLFSNRALQEKQQAIIRQLQQQHSAVTLSEVLSKLHFEQENQ</sequence>
<dbReference type="PANTHER" id="PTHR30204:SF67">
    <property type="entry name" value="HTH-TYPE TRANSCRIPTIONAL REGULATOR MLRA-RELATED"/>
    <property type="match status" value="1"/>
</dbReference>
<proteinExistence type="predicted"/>
<dbReference type="EMBL" id="LOBR01000032">
    <property type="protein sequence ID" value="KYN88768.1"/>
    <property type="molecule type" value="Genomic_DNA"/>
</dbReference>
<name>A0A151KY76_9VIBR</name>
<evidence type="ECO:0000259" key="4">
    <source>
        <dbReference type="PROSITE" id="PS50937"/>
    </source>
</evidence>
<evidence type="ECO:0000313" key="6">
    <source>
        <dbReference type="EMBL" id="KYN88768.1"/>
    </source>
</evidence>
<evidence type="ECO:0000313" key="5">
    <source>
        <dbReference type="EMBL" id="KYN84216.1"/>
    </source>
</evidence>
<comment type="caution">
    <text evidence="6">The sequence shown here is derived from an EMBL/GenBank/DDBJ whole genome shotgun (WGS) entry which is preliminary data.</text>
</comment>
<dbReference type="InterPro" id="IPR047057">
    <property type="entry name" value="MerR_fam"/>
</dbReference>
<keyword evidence="8" id="KW-1185">Reference proteome</keyword>
<dbReference type="Gene3D" id="1.10.1660.10">
    <property type="match status" value="1"/>
</dbReference>
<keyword evidence="3" id="KW-0804">Transcription</keyword>
<dbReference type="Proteomes" id="UP000075609">
    <property type="component" value="Unassembled WGS sequence"/>
</dbReference>
<evidence type="ECO:0000256" key="3">
    <source>
        <dbReference type="ARBA" id="ARBA00023163"/>
    </source>
</evidence>
<feature type="domain" description="HTH merR-type" evidence="4">
    <location>
        <begin position="10"/>
        <end position="79"/>
    </location>
</feature>
<dbReference type="Pfam" id="PF13411">
    <property type="entry name" value="MerR_1"/>
    <property type="match status" value="1"/>
</dbReference>